<evidence type="ECO:0000313" key="2">
    <source>
        <dbReference type="EMBL" id="NVY96531.1"/>
    </source>
</evidence>
<dbReference type="InterPro" id="IPR000594">
    <property type="entry name" value="ThiF_NAD_FAD-bd"/>
</dbReference>
<dbReference type="Pfam" id="PF00899">
    <property type="entry name" value="ThiF"/>
    <property type="match status" value="1"/>
</dbReference>
<gene>
    <name evidence="2" type="ORF">HU830_05040</name>
</gene>
<evidence type="ECO:0000313" key="3">
    <source>
        <dbReference type="Proteomes" id="UP000563523"/>
    </source>
</evidence>
<dbReference type="GO" id="GO:0005737">
    <property type="term" value="C:cytoplasm"/>
    <property type="evidence" value="ECO:0007669"/>
    <property type="project" value="TreeGrafter"/>
</dbReference>
<keyword evidence="3" id="KW-1185">Reference proteome</keyword>
<accession>A0A850R3I4</accession>
<dbReference type="GO" id="GO:0004792">
    <property type="term" value="F:thiosulfate-cyanide sulfurtransferase activity"/>
    <property type="evidence" value="ECO:0007669"/>
    <property type="project" value="TreeGrafter"/>
</dbReference>
<reference evidence="2 3" key="1">
    <citation type="submission" date="2020-06" db="EMBL/GenBank/DDBJ databases">
        <authorList>
            <person name="Kang J."/>
        </authorList>
    </citation>
    <scope>NUCLEOTIDE SEQUENCE [LARGE SCALE GENOMIC DNA]</scope>
    <source>
        <strain evidence="2 3">DCY120</strain>
    </source>
</reference>
<dbReference type="Proteomes" id="UP000563523">
    <property type="component" value="Unassembled WGS sequence"/>
</dbReference>
<dbReference type="InterPro" id="IPR035985">
    <property type="entry name" value="Ubiquitin-activating_enz"/>
</dbReference>
<protein>
    <submittedName>
        <fullName evidence="2">ThiF family adenylyltransferase</fullName>
    </submittedName>
</protein>
<dbReference type="GO" id="GO:0016779">
    <property type="term" value="F:nucleotidyltransferase activity"/>
    <property type="evidence" value="ECO:0007669"/>
    <property type="project" value="UniProtKB-KW"/>
</dbReference>
<keyword evidence="2" id="KW-0548">Nucleotidyltransferase</keyword>
<sequence>MAKLLDYYPMIHRDKLVYTYQTGIVRIGTDDNDVIEITDPEGKFLPICQLMDGEHSVRSLLQEFPELSLRQLSLMIVKLGQKHSLAVLEEPFSEMTQAGRFQADLTYYYSEGFAGDQVLEQIQKMHVTIFGAGGGGSLLALQLINLGVQHLHLVDDDLIEQSNLNRQFLFQDQDLGHFKVDAVRQFLLARQPQAQITVSKQRITSVAGAKKELENADWGFCCIDEPPYIAQRIINRACFEKQIPSLYGFSARDSGKLLLVDPRKTACIDCLLSSRDNAGFQQLITAFQNGDFHPTTPIILPNMLLETAWIAKRWLDQVLQRQEFGNALYRFDYNQLQEEKFVPFTRQDNCPTCGSIRNRSKLWSIIPIQ</sequence>
<dbReference type="AlphaFoldDB" id="A0A850R3I4"/>
<evidence type="ECO:0000259" key="1">
    <source>
        <dbReference type="Pfam" id="PF00899"/>
    </source>
</evidence>
<feature type="domain" description="THIF-type NAD/FAD binding fold" evidence="1">
    <location>
        <begin position="114"/>
        <end position="351"/>
    </location>
</feature>
<dbReference type="EMBL" id="JABZEC010000004">
    <property type="protein sequence ID" value="NVY96531.1"/>
    <property type="molecule type" value="Genomic_DNA"/>
</dbReference>
<proteinExistence type="predicted"/>
<name>A0A850R3I4_9LACO</name>
<keyword evidence="2" id="KW-0808">Transferase</keyword>
<dbReference type="InterPro" id="IPR045886">
    <property type="entry name" value="ThiF/MoeB/HesA"/>
</dbReference>
<dbReference type="RefSeq" id="WP_176942699.1">
    <property type="nucleotide sequence ID" value="NZ_JABZEC010000004.1"/>
</dbReference>
<organism evidence="2 3">
    <name type="scientific">Bombilactobacillus apium</name>
    <dbReference type="NCBI Taxonomy" id="2675299"/>
    <lineage>
        <taxon>Bacteria</taxon>
        <taxon>Bacillati</taxon>
        <taxon>Bacillota</taxon>
        <taxon>Bacilli</taxon>
        <taxon>Lactobacillales</taxon>
        <taxon>Lactobacillaceae</taxon>
        <taxon>Bombilactobacillus</taxon>
    </lineage>
</organism>
<dbReference type="SUPFAM" id="SSF69572">
    <property type="entry name" value="Activating enzymes of the ubiquitin-like proteins"/>
    <property type="match status" value="1"/>
</dbReference>
<dbReference type="PANTHER" id="PTHR10953:SF102">
    <property type="entry name" value="ADENYLYLTRANSFERASE AND SULFURTRANSFERASE MOCS3"/>
    <property type="match status" value="1"/>
</dbReference>
<comment type="caution">
    <text evidence="2">The sequence shown here is derived from an EMBL/GenBank/DDBJ whole genome shotgun (WGS) entry which is preliminary data.</text>
</comment>
<dbReference type="GO" id="GO:0008641">
    <property type="term" value="F:ubiquitin-like modifier activating enzyme activity"/>
    <property type="evidence" value="ECO:0007669"/>
    <property type="project" value="InterPro"/>
</dbReference>
<dbReference type="PANTHER" id="PTHR10953">
    <property type="entry name" value="UBIQUITIN-ACTIVATING ENZYME E1"/>
    <property type="match status" value="1"/>
</dbReference>
<dbReference type="Gene3D" id="3.40.50.720">
    <property type="entry name" value="NAD(P)-binding Rossmann-like Domain"/>
    <property type="match status" value="1"/>
</dbReference>